<keyword evidence="1" id="KW-0413">Isomerase</keyword>
<gene>
    <name evidence="4" type="ORF">CYMTET_55708</name>
</gene>
<proteinExistence type="predicted"/>
<sequence length="263" mass="28343">MPWQMSLSALPTVQERFSTVVKVESSKRCSTIVSKPPPSSQRSKLSAQLASTNNTRNNRDSCDIDDAWHISIHDSGHDSRHDSGQSAGRRALLAVAATQIIVSAPFVLAAESEPSTSRESLDSVTSSALRYVDVRLGRGNALSKGDLVVIHYTGYLGSGEVFDDTLLRNKPIAFVYGGRPFAGICKGMMDGLEGMQPGGRRTIYVPPELGFGQAPSVIKQATCDGIFCDRGPPPPDVVVPPNSALKYEVELIKVSKIPAQMMR</sequence>
<dbReference type="PANTHER" id="PTHR47598:SF1">
    <property type="entry name" value="PEPTIDYL-PROLYL CIS-TRANS ISOMERASE FKBP17-2, CHLOROPLASTIC"/>
    <property type="match status" value="1"/>
</dbReference>
<protein>
    <recommendedName>
        <fullName evidence="1">peptidylprolyl isomerase</fullName>
        <ecNumber evidence="1">5.2.1.8</ecNumber>
    </recommendedName>
</protein>
<dbReference type="PANTHER" id="PTHR47598">
    <property type="entry name" value="PEPTIDYL-PROLYL CIS-TRANS ISOMERASE FKBP17-2, CHLOROPLASTIC"/>
    <property type="match status" value="1"/>
</dbReference>
<evidence type="ECO:0000256" key="1">
    <source>
        <dbReference type="PROSITE-ProRule" id="PRU00277"/>
    </source>
</evidence>
<dbReference type="InterPro" id="IPR053111">
    <property type="entry name" value="Chloro_FKBP-type_PPIase"/>
</dbReference>
<name>A0AAE0EN35_9CHLO</name>
<comment type="catalytic activity">
    <reaction evidence="1">
        <text>[protein]-peptidylproline (omega=180) = [protein]-peptidylproline (omega=0)</text>
        <dbReference type="Rhea" id="RHEA:16237"/>
        <dbReference type="Rhea" id="RHEA-COMP:10747"/>
        <dbReference type="Rhea" id="RHEA-COMP:10748"/>
        <dbReference type="ChEBI" id="CHEBI:83833"/>
        <dbReference type="ChEBI" id="CHEBI:83834"/>
        <dbReference type="EC" id="5.2.1.8"/>
    </reaction>
</comment>
<keyword evidence="5" id="KW-1185">Reference proteome</keyword>
<organism evidence="4 5">
    <name type="scientific">Cymbomonas tetramitiformis</name>
    <dbReference type="NCBI Taxonomy" id="36881"/>
    <lineage>
        <taxon>Eukaryota</taxon>
        <taxon>Viridiplantae</taxon>
        <taxon>Chlorophyta</taxon>
        <taxon>Pyramimonadophyceae</taxon>
        <taxon>Pyramimonadales</taxon>
        <taxon>Pyramimonadaceae</taxon>
        <taxon>Cymbomonas</taxon>
    </lineage>
</organism>
<feature type="region of interest" description="Disordered" evidence="2">
    <location>
        <begin position="30"/>
        <end position="60"/>
    </location>
</feature>
<accession>A0AAE0EN35</accession>
<reference evidence="4 5" key="1">
    <citation type="journal article" date="2015" name="Genome Biol. Evol.">
        <title>Comparative Genomics of a Bacterivorous Green Alga Reveals Evolutionary Causalities and Consequences of Phago-Mixotrophic Mode of Nutrition.</title>
        <authorList>
            <person name="Burns J.A."/>
            <person name="Paasch A."/>
            <person name="Narechania A."/>
            <person name="Kim E."/>
        </authorList>
    </citation>
    <scope>NUCLEOTIDE SEQUENCE [LARGE SCALE GENOMIC DNA]</scope>
    <source>
        <strain evidence="4 5">PLY_AMNH</strain>
    </source>
</reference>
<dbReference type="Proteomes" id="UP001190700">
    <property type="component" value="Unassembled WGS sequence"/>
</dbReference>
<evidence type="ECO:0000256" key="2">
    <source>
        <dbReference type="SAM" id="MobiDB-lite"/>
    </source>
</evidence>
<evidence type="ECO:0000313" key="5">
    <source>
        <dbReference type="Proteomes" id="UP001190700"/>
    </source>
</evidence>
<dbReference type="InterPro" id="IPR046357">
    <property type="entry name" value="PPIase_dom_sf"/>
</dbReference>
<dbReference type="EC" id="5.2.1.8" evidence="1"/>
<dbReference type="GO" id="GO:0009507">
    <property type="term" value="C:chloroplast"/>
    <property type="evidence" value="ECO:0007669"/>
    <property type="project" value="TreeGrafter"/>
</dbReference>
<dbReference type="AlphaFoldDB" id="A0AAE0EN35"/>
<evidence type="ECO:0000259" key="3">
    <source>
        <dbReference type="PROSITE" id="PS50059"/>
    </source>
</evidence>
<feature type="compositionally biased region" description="Polar residues" evidence="2">
    <location>
        <begin position="40"/>
        <end position="56"/>
    </location>
</feature>
<comment type="caution">
    <text evidence="4">The sequence shown here is derived from an EMBL/GenBank/DDBJ whole genome shotgun (WGS) entry which is preliminary data.</text>
</comment>
<evidence type="ECO:0000313" key="4">
    <source>
        <dbReference type="EMBL" id="KAK3234024.1"/>
    </source>
</evidence>
<dbReference type="Gene3D" id="3.10.50.40">
    <property type="match status" value="1"/>
</dbReference>
<dbReference type="Pfam" id="PF00254">
    <property type="entry name" value="FKBP_C"/>
    <property type="match status" value="1"/>
</dbReference>
<feature type="domain" description="PPIase FKBP-type" evidence="3">
    <location>
        <begin position="145"/>
        <end position="255"/>
    </location>
</feature>
<dbReference type="PROSITE" id="PS50059">
    <property type="entry name" value="FKBP_PPIASE"/>
    <property type="match status" value="1"/>
</dbReference>
<dbReference type="SUPFAM" id="SSF54534">
    <property type="entry name" value="FKBP-like"/>
    <property type="match status" value="1"/>
</dbReference>
<dbReference type="InterPro" id="IPR001179">
    <property type="entry name" value="PPIase_FKBP_dom"/>
</dbReference>
<dbReference type="EMBL" id="LGRX02035572">
    <property type="protein sequence ID" value="KAK3234024.1"/>
    <property type="molecule type" value="Genomic_DNA"/>
</dbReference>
<keyword evidence="1" id="KW-0697">Rotamase</keyword>
<dbReference type="GO" id="GO:0003755">
    <property type="term" value="F:peptidyl-prolyl cis-trans isomerase activity"/>
    <property type="evidence" value="ECO:0007669"/>
    <property type="project" value="UniProtKB-KW"/>
</dbReference>